<dbReference type="SUPFAM" id="SSF51735">
    <property type="entry name" value="NAD(P)-binding Rossmann-fold domains"/>
    <property type="match status" value="1"/>
</dbReference>
<organism evidence="5 6">
    <name type="scientific">Candidatus Marimicrobium litorale</name>
    <dbReference type="NCBI Taxonomy" id="2518991"/>
    <lineage>
        <taxon>Bacteria</taxon>
        <taxon>Pseudomonadati</taxon>
        <taxon>Pseudomonadota</taxon>
        <taxon>Gammaproteobacteria</taxon>
        <taxon>Cellvibrionales</taxon>
        <taxon>Halieaceae</taxon>
        <taxon>Marimicrobium</taxon>
    </lineage>
</organism>
<evidence type="ECO:0000313" key="5">
    <source>
        <dbReference type="EMBL" id="MCX2978535.1"/>
    </source>
</evidence>
<sequence>MSYRIIQWSSGNVGKHAIVTIAGREGMELVALYVYSDEKSGNDAGTIAGIGSLGVMATNDRERLLASEADCVIHTPLPSLVYGEAPDEDLETICALLASGKNVITTVGYMYPKVHGEALEARIEQACEHGGSSFHSTGVNPGWMGDMLPLVMSGICQRLDQIYVQEITNFEFYPSPSVIFDMMGFGCSPEDFENHAARYTNWLNGLFRESIQMVADGLELELDSITVHSEFEVSTRAMKIAAGDVASGTIAGQRWEWAGMVNGEKRIVHETVWRLHEAIGDQWPRGRHSVKIEGSPNMFLDFGDQWNDDVLLSTAVHAVNAIPFVCEAKPGIRTLLDLPMITARGGASG</sequence>
<feature type="domain" description="Dihydrodipicolinate reductase N-terminal" evidence="3">
    <location>
        <begin position="10"/>
        <end position="82"/>
    </location>
</feature>
<evidence type="ECO:0000259" key="3">
    <source>
        <dbReference type="Pfam" id="PF01113"/>
    </source>
</evidence>
<dbReference type="Pfam" id="PF01113">
    <property type="entry name" value="DapB_N"/>
    <property type="match status" value="1"/>
</dbReference>
<keyword evidence="6" id="KW-1185">Reference proteome</keyword>
<evidence type="ECO:0000256" key="2">
    <source>
        <dbReference type="ARBA" id="ARBA00023002"/>
    </source>
</evidence>
<proteinExistence type="predicted"/>
<reference evidence="5" key="1">
    <citation type="submission" date="2019-02" db="EMBL/GenBank/DDBJ databases">
        <authorList>
            <person name="Li S.-H."/>
        </authorList>
    </citation>
    <scope>NUCLEOTIDE SEQUENCE</scope>
    <source>
        <strain evidence="5">IMCC11814</strain>
    </source>
</reference>
<dbReference type="Pfam" id="PF19328">
    <property type="entry name" value="DAP_DH_C"/>
    <property type="match status" value="1"/>
</dbReference>
<dbReference type="CDD" id="cd24146">
    <property type="entry name" value="nat-AmDH_N_like"/>
    <property type="match status" value="1"/>
</dbReference>
<evidence type="ECO:0000259" key="4">
    <source>
        <dbReference type="Pfam" id="PF19328"/>
    </source>
</evidence>
<dbReference type="RefSeq" id="WP_279250231.1">
    <property type="nucleotide sequence ID" value="NZ_SHNO01000001.1"/>
</dbReference>
<gene>
    <name evidence="5" type="ORF">EYC82_14305</name>
</gene>
<keyword evidence="2" id="KW-0560">Oxidoreductase</keyword>
<protein>
    <submittedName>
        <fullName evidence="5">Dihydrodipicolinate reductase</fullName>
    </submittedName>
</protein>
<dbReference type="InterPro" id="IPR045760">
    <property type="entry name" value="DAP_DH_C"/>
</dbReference>
<name>A0ABT3T8F7_9GAMM</name>
<evidence type="ECO:0000313" key="6">
    <source>
        <dbReference type="Proteomes" id="UP001143304"/>
    </source>
</evidence>
<comment type="caution">
    <text evidence="5">The sequence shown here is derived from an EMBL/GenBank/DDBJ whole genome shotgun (WGS) entry which is preliminary data.</text>
</comment>
<dbReference type="Proteomes" id="UP001143304">
    <property type="component" value="Unassembled WGS sequence"/>
</dbReference>
<accession>A0ABT3T8F7</accession>
<dbReference type="EMBL" id="SHNO01000001">
    <property type="protein sequence ID" value="MCX2978535.1"/>
    <property type="molecule type" value="Genomic_DNA"/>
</dbReference>
<dbReference type="InterPro" id="IPR000846">
    <property type="entry name" value="DapB_N"/>
</dbReference>
<dbReference type="InterPro" id="IPR036291">
    <property type="entry name" value="NAD(P)-bd_dom_sf"/>
</dbReference>
<dbReference type="Gene3D" id="3.40.50.720">
    <property type="entry name" value="NAD(P)-binding Rossmann-like Domain"/>
    <property type="match status" value="1"/>
</dbReference>
<keyword evidence="1" id="KW-0521">NADP</keyword>
<feature type="domain" description="2,4-diaminopentanoate dehydrogenase C-terminal" evidence="4">
    <location>
        <begin position="146"/>
        <end position="343"/>
    </location>
</feature>
<evidence type="ECO:0000256" key="1">
    <source>
        <dbReference type="ARBA" id="ARBA00022857"/>
    </source>
</evidence>